<dbReference type="InterPro" id="IPR032695">
    <property type="entry name" value="Integrin_dom_sf"/>
</dbReference>
<evidence type="ECO:0000256" key="4">
    <source>
        <dbReference type="ARBA" id="ARBA00022737"/>
    </source>
</evidence>
<keyword evidence="7 11" id="KW-0472">Membrane</keyword>
<dbReference type="GO" id="GO:0009897">
    <property type="term" value="C:external side of plasma membrane"/>
    <property type="evidence" value="ECO:0007669"/>
    <property type="project" value="TreeGrafter"/>
</dbReference>
<evidence type="ECO:0000256" key="1">
    <source>
        <dbReference type="ARBA" id="ARBA00004479"/>
    </source>
</evidence>
<comment type="caution">
    <text evidence="13">The sequence shown here is derived from an EMBL/GenBank/DDBJ whole genome shotgun (WGS) entry which is preliminary data.</text>
</comment>
<dbReference type="InterPro" id="IPR028994">
    <property type="entry name" value="Integrin_alpha_N"/>
</dbReference>
<proteinExistence type="inferred from homology"/>
<keyword evidence="3 11" id="KW-0732">Signal</keyword>
<dbReference type="InterPro" id="IPR013519">
    <property type="entry name" value="Int_alpha_beta-p"/>
</dbReference>
<sequence length="1204" mass="131805">MSTSTMLKLEAVIFAVCLWFGMAAGYNIDTAHPLIIVPPTKTNSSFGFSLAFFTQYSDYQRQNLQRGILVGAPTGANPREAYRAGSLWFCSFPADNSGGSSCTSIVVDRDQSEASDGGRTTGIPYIPLRDNSLLGFSVAAERPDLPGKAIVCAPRWISVKRQSPTPQETVYLPNGLCYMLVPGSRRLAWSKLMPFSHAAVQGISNNVSLLAQAESGFAVQFAKEGRDAFALITAPGYWNGIGTIAHFNLSATEKSATIDRQVRPKILFSNIVDQYCQDEESCYLGFSVSSGNIMGDGETYYASGMPRANSQGMVVVYKRPGTVNTTRKLMFLDEDLDPVFFLTGTQFQESFGYSVLILDINNDGRDDIIVGAPNADDLHDGEGHSGDGLVYVFLSSASWSNHTSHWTKNSEQGGFLRPSYYIAGRESPRAKFGTSLAPLGDTDGDGFNDFAIGSPFGASGGTVYVVYGGSDPANSVVSPLDDPASGQARPRSSGFGFSVAGNIDIDRSTVLDLAVGDFGSESVYLFRGRPTLMWTMNIALQASSHQTLLVTQDRQALVLTSCMYITLHTHGPAISSPQRIKITVTLDPLTDTQGVASSNESRRAVFRESQKPTFVYFRSITPSPGSAPEHSCEVLDADVNSQWNRRIEVVRTPLRVWMSAEIQNDGPAPSSEFCATCYVLSPSAPTTQTLEIPFSQCRPGNGTCEGKIQFAVNNKPALQNSSRIVLGQNTTFLLIYTLKNLGNSIPLYLPQLQIITPQGITVEKIELLLEVFSPGFDDIPGQTTQNTHRLDFSRAQEITTVTPRRDLHRRYQAWIPLGTASAFYPDTTVSFQITFDASEIMSASEAPSRDGSFIEASLKHTPLNDLGDVQIIEREATLVKFAKAFFVDFAASHILEDLRPAVKNNKIMDVSSLHFNLTYKVGNLGPSVIPSGSSVHVLVATASEVGTHIAVDAVEQRSRGTFTRCSLVRDEGRMEVNMKYGSADSTMNHTNTAYGTTEQHILNCQNAHAECLQFDCQLPSLPPKSHIEVLIRARLLEEKLKYETGQQGLLVLTVRSNAALLLPLEIHQEELWKEIKVDGRAPRYGDEVSQTIRIFFHNDKLPNWIIIGTVCGSLCLLLLLTTMLALFGFFRRKRLAKKAEDGEQDTIIEISEDSDEQGGFALDREFHVQMTDNPVYGATPSTPANTYEEIPSRLLDSPFARSAL</sequence>
<evidence type="ECO:0000313" key="14">
    <source>
        <dbReference type="Proteomes" id="UP000186922"/>
    </source>
</evidence>
<evidence type="ECO:0000256" key="5">
    <source>
        <dbReference type="ARBA" id="ARBA00022889"/>
    </source>
</evidence>
<keyword evidence="8 11" id="KW-0675">Receptor</keyword>
<dbReference type="GO" id="GO:0008305">
    <property type="term" value="C:integrin complex"/>
    <property type="evidence" value="ECO:0007669"/>
    <property type="project" value="InterPro"/>
</dbReference>
<dbReference type="GO" id="GO:0033627">
    <property type="term" value="P:cell adhesion mediated by integrin"/>
    <property type="evidence" value="ECO:0007669"/>
    <property type="project" value="TreeGrafter"/>
</dbReference>
<dbReference type="GO" id="GO:0007229">
    <property type="term" value="P:integrin-mediated signaling pathway"/>
    <property type="evidence" value="ECO:0007669"/>
    <property type="project" value="UniProtKB-KW"/>
</dbReference>
<dbReference type="Gene3D" id="2.130.10.130">
    <property type="entry name" value="Integrin alpha, N-terminal"/>
    <property type="match status" value="1"/>
</dbReference>
<dbReference type="Gene3D" id="2.60.40.1530">
    <property type="entry name" value="ntegrin, alpha v. Chain A, domain 4"/>
    <property type="match status" value="1"/>
</dbReference>
<dbReference type="PANTHER" id="PTHR23220:SF83">
    <property type="entry name" value="INTEGRIN ALPHA-PS3-RELATED"/>
    <property type="match status" value="1"/>
</dbReference>
<dbReference type="OrthoDB" id="5317514at2759"/>
<reference evidence="13 14" key="1">
    <citation type="journal article" date="2016" name="Nat. Commun.">
        <title>Extremotolerant tardigrade genome and improved radiotolerance of human cultured cells by tardigrade-unique protein.</title>
        <authorList>
            <person name="Hashimoto T."/>
            <person name="Horikawa D.D."/>
            <person name="Saito Y."/>
            <person name="Kuwahara H."/>
            <person name="Kozuka-Hata H."/>
            <person name="Shin-I T."/>
            <person name="Minakuchi Y."/>
            <person name="Ohishi K."/>
            <person name="Motoyama A."/>
            <person name="Aizu T."/>
            <person name="Enomoto A."/>
            <person name="Kondo K."/>
            <person name="Tanaka S."/>
            <person name="Hara Y."/>
            <person name="Koshikawa S."/>
            <person name="Sagara H."/>
            <person name="Miura T."/>
            <person name="Yokobori S."/>
            <person name="Miyagawa K."/>
            <person name="Suzuki Y."/>
            <person name="Kubo T."/>
            <person name="Oyama M."/>
            <person name="Kohara Y."/>
            <person name="Fujiyama A."/>
            <person name="Arakawa K."/>
            <person name="Katayama T."/>
            <person name="Toyoda A."/>
            <person name="Kunieda T."/>
        </authorList>
    </citation>
    <scope>NUCLEOTIDE SEQUENCE [LARGE SCALE GENOMIC DNA]</scope>
    <source>
        <strain evidence="13 14">YOKOZUNA-1</strain>
    </source>
</reference>
<dbReference type="SUPFAM" id="SSF69318">
    <property type="entry name" value="Integrin alpha N-terminal domain"/>
    <property type="match status" value="1"/>
</dbReference>
<dbReference type="InterPro" id="IPR000413">
    <property type="entry name" value="Integrin_alpha"/>
</dbReference>
<dbReference type="Gene3D" id="1.20.5.930">
    <property type="entry name" value="Bicelle-embedded integrin alpha(iib) transmembrane segment"/>
    <property type="match status" value="1"/>
</dbReference>
<dbReference type="SMART" id="SM00191">
    <property type="entry name" value="Int_alpha"/>
    <property type="match status" value="5"/>
</dbReference>
<feature type="repeat" description="FG-GAP" evidence="10">
    <location>
        <begin position="417"/>
        <end position="475"/>
    </location>
</feature>
<protein>
    <recommendedName>
        <fullName evidence="12">Integrin alpha third immunoglobulin-like domain-containing protein</fullName>
    </recommendedName>
</protein>
<comment type="subcellular location">
    <subcellularLocation>
        <location evidence="1 11">Membrane</location>
        <topology evidence="1 11">Single-pass type I membrane protein</topology>
    </subcellularLocation>
</comment>
<dbReference type="SUPFAM" id="SSF69179">
    <property type="entry name" value="Integrin domains"/>
    <property type="match status" value="1"/>
</dbReference>
<keyword evidence="5 11" id="KW-0130">Cell adhesion</keyword>
<gene>
    <name evidence="13" type="primary">RvY_09937-1</name>
    <name evidence="13" type="synonym">RvY_09937.1</name>
    <name evidence="13" type="ORF">RvY_09937</name>
</gene>
<keyword evidence="4" id="KW-0677">Repeat</keyword>
<feature type="domain" description="Integrin alpha third immunoglobulin-like" evidence="12">
    <location>
        <begin position="986"/>
        <end position="1059"/>
    </location>
</feature>
<evidence type="ECO:0000256" key="2">
    <source>
        <dbReference type="ARBA" id="ARBA00008054"/>
    </source>
</evidence>
<dbReference type="InterPro" id="IPR048286">
    <property type="entry name" value="Integrin_alpha_Ig-like_3"/>
</dbReference>
<keyword evidence="6 11" id="KW-0401">Integrin</keyword>
<dbReference type="PROSITE" id="PS51470">
    <property type="entry name" value="FG_GAP"/>
    <property type="match status" value="4"/>
</dbReference>
<feature type="chain" id="PRO_5008811124" description="Integrin alpha third immunoglobulin-like domain-containing protein" evidence="11">
    <location>
        <begin position="26"/>
        <end position="1204"/>
    </location>
</feature>
<evidence type="ECO:0000256" key="6">
    <source>
        <dbReference type="ARBA" id="ARBA00023037"/>
    </source>
</evidence>
<dbReference type="Pfam" id="PF01839">
    <property type="entry name" value="FG-GAP"/>
    <property type="match status" value="2"/>
</dbReference>
<feature type="repeat" description="FG-GAP" evidence="10">
    <location>
        <begin position="481"/>
        <end position="543"/>
    </location>
</feature>
<keyword evidence="9" id="KW-0325">Glycoprotein</keyword>
<evidence type="ECO:0000256" key="9">
    <source>
        <dbReference type="ARBA" id="ARBA00023180"/>
    </source>
</evidence>
<feature type="transmembrane region" description="Helical" evidence="11">
    <location>
        <begin position="1104"/>
        <end position="1130"/>
    </location>
</feature>
<keyword evidence="11" id="KW-1133">Transmembrane helix</keyword>
<accession>A0A1D1VK26</accession>
<dbReference type="InterPro" id="IPR013517">
    <property type="entry name" value="FG-GAP"/>
</dbReference>
<keyword evidence="14" id="KW-1185">Reference proteome</keyword>
<dbReference type="Pfam" id="PF20806">
    <property type="entry name" value="Integrin_A_Ig_3"/>
    <property type="match status" value="1"/>
</dbReference>
<dbReference type="EMBL" id="BDGG01000005">
    <property type="protein sequence ID" value="GAU98848.1"/>
    <property type="molecule type" value="Genomic_DNA"/>
</dbReference>
<evidence type="ECO:0000256" key="7">
    <source>
        <dbReference type="ARBA" id="ARBA00023136"/>
    </source>
</evidence>
<evidence type="ECO:0000256" key="11">
    <source>
        <dbReference type="RuleBase" id="RU003762"/>
    </source>
</evidence>
<evidence type="ECO:0000256" key="3">
    <source>
        <dbReference type="ARBA" id="ARBA00022729"/>
    </source>
</evidence>
<organism evidence="13 14">
    <name type="scientific">Ramazzottius varieornatus</name>
    <name type="common">Water bear</name>
    <name type="synonym">Tardigrade</name>
    <dbReference type="NCBI Taxonomy" id="947166"/>
    <lineage>
        <taxon>Eukaryota</taxon>
        <taxon>Metazoa</taxon>
        <taxon>Ecdysozoa</taxon>
        <taxon>Tardigrada</taxon>
        <taxon>Eutardigrada</taxon>
        <taxon>Parachela</taxon>
        <taxon>Hypsibioidea</taxon>
        <taxon>Ramazzottiidae</taxon>
        <taxon>Ramazzottius</taxon>
    </lineage>
</organism>
<dbReference type="AlphaFoldDB" id="A0A1D1VK26"/>
<comment type="similarity">
    <text evidence="2 11">Belongs to the integrin alpha chain family.</text>
</comment>
<feature type="signal peptide" evidence="11">
    <location>
        <begin position="1"/>
        <end position="25"/>
    </location>
</feature>
<evidence type="ECO:0000313" key="13">
    <source>
        <dbReference type="EMBL" id="GAU98848.1"/>
    </source>
</evidence>
<dbReference type="GO" id="GO:0005178">
    <property type="term" value="F:integrin binding"/>
    <property type="evidence" value="ECO:0007669"/>
    <property type="project" value="TreeGrafter"/>
</dbReference>
<evidence type="ECO:0000256" key="8">
    <source>
        <dbReference type="ARBA" id="ARBA00023170"/>
    </source>
</evidence>
<feature type="repeat" description="FG-GAP" evidence="10">
    <location>
        <begin position="337"/>
        <end position="402"/>
    </location>
</feature>
<evidence type="ECO:0000259" key="12">
    <source>
        <dbReference type="Pfam" id="PF20806"/>
    </source>
</evidence>
<dbReference type="PANTHER" id="PTHR23220">
    <property type="entry name" value="INTEGRIN ALPHA"/>
    <property type="match status" value="1"/>
</dbReference>
<dbReference type="PRINTS" id="PR01185">
    <property type="entry name" value="INTEGRINA"/>
</dbReference>
<dbReference type="GO" id="GO:0098609">
    <property type="term" value="P:cell-cell adhesion"/>
    <property type="evidence" value="ECO:0007669"/>
    <property type="project" value="TreeGrafter"/>
</dbReference>
<keyword evidence="11" id="KW-0812">Transmembrane</keyword>
<dbReference type="Proteomes" id="UP000186922">
    <property type="component" value="Unassembled WGS sequence"/>
</dbReference>
<dbReference type="STRING" id="947166.A0A1D1VK26"/>
<name>A0A1D1VK26_RAMVA</name>
<feature type="repeat" description="FG-GAP" evidence="10">
    <location>
        <begin position="32"/>
        <end position="99"/>
    </location>
</feature>
<dbReference type="GO" id="GO:0007160">
    <property type="term" value="P:cell-matrix adhesion"/>
    <property type="evidence" value="ECO:0007669"/>
    <property type="project" value="TreeGrafter"/>
</dbReference>
<evidence type="ECO:0000256" key="10">
    <source>
        <dbReference type="PROSITE-ProRule" id="PRU00803"/>
    </source>
</evidence>